<evidence type="ECO:0000313" key="2">
    <source>
        <dbReference type="Proteomes" id="UP000829196"/>
    </source>
</evidence>
<name>A0A8T3C2N7_DENNO</name>
<protein>
    <submittedName>
        <fullName evidence="1">Uncharacterized protein</fullName>
    </submittedName>
</protein>
<organism evidence="1 2">
    <name type="scientific">Dendrobium nobile</name>
    <name type="common">Orchid</name>
    <dbReference type="NCBI Taxonomy" id="94219"/>
    <lineage>
        <taxon>Eukaryota</taxon>
        <taxon>Viridiplantae</taxon>
        <taxon>Streptophyta</taxon>
        <taxon>Embryophyta</taxon>
        <taxon>Tracheophyta</taxon>
        <taxon>Spermatophyta</taxon>
        <taxon>Magnoliopsida</taxon>
        <taxon>Liliopsida</taxon>
        <taxon>Asparagales</taxon>
        <taxon>Orchidaceae</taxon>
        <taxon>Epidendroideae</taxon>
        <taxon>Malaxideae</taxon>
        <taxon>Dendrobiinae</taxon>
        <taxon>Dendrobium</taxon>
    </lineage>
</organism>
<dbReference type="EMBL" id="JAGYWB010000004">
    <property type="protein sequence ID" value="KAI0524580.1"/>
    <property type="molecule type" value="Genomic_DNA"/>
</dbReference>
<keyword evidence="2" id="KW-1185">Reference proteome</keyword>
<dbReference type="Proteomes" id="UP000829196">
    <property type="component" value="Unassembled WGS sequence"/>
</dbReference>
<accession>A0A8T3C2N7</accession>
<proteinExistence type="predicted"/>
<sequence>MGRALSSTLLIHIRRQKLYPSTSQDYGQLFRDVNISSQGLMDKDPSVNLSIQHRFKPSRLTWSVIIAELSPSLPYTADY</sequence>
<comment type="caution">
    <text evidence="1">The sequence shown here is derived from an EMBL/GenBank/DDBJ whole genome shotgun (WGS) entry which is preliminary data.</text>
</comment>
<evidence type="ECO:0000313" key="1">
    <source>
        <dbReference type="EMBL" id="KAI0524580.1"/>
    </source>
</evidence>
<reference evidence="1" key="1">
    <citation type="journal article" date="2022" name="Front. Genet.">
        <title>Chromosome-Scale Assembly of the Dendrobium nobile Genome Provides Insights Into the Molecular Mechanism of the Biosynthesis of the Medicinal Active Ingredient of Dendrobium.</title>
        <authorList>
            <person name="Xu Q."/>
            <person name="Niu S.-C."/>
            <person name="Li K.-L."/>
            <person name="Zheng P.-J."/>
            <person name="Zhang X.-J."/>
            <person name="Jia Y."/>
            <person name="Liu Y."/>
            <person name="Niu Y.-X."/>
            <person name="Yu L.-H."/>
            <person name="Chen D.-F."/>
            <person name="Zhang G.-Q."/>
        </authorList>
    </citation>
    <scope>NUCLEOTIDE SEQUENCE</scope>
    <source>
        <tissue evidence="1">Leaf</tissue>
    </source>
</reference>
<dbReference type="AlphaFoldDB" id="A0A8T3C2N7"/>
<gene>
    <name evidence="1" type="ORF">KFK09_003957</name>
</gene>